<organism evidence="1 2">
    <name type="scientific">Lymnaea stagnalis</name>
    <name type="common">Great pond snail</name>
    <name type="synonym">Helix stagnalis</name>
    <dbReference type="NCBI Taxonomy" id="6523"/>
    <lineage>
        <taxon>Eukaryota</taxon>
        <taxon>Metazoa</taxon>
        <taxon>Spiralia</taxon>
        <taxon>Lophotrochozoa</taxon>
        <taxon>Mollusca</taxon>
        <taxon>Gastropoda</taxon>
        <taxon>Heterobranchia</taxon>
        <taxon>Euthyneura</taxon>
        <taxon>Panpulmonata</taxon>
        <taxon>Hygrophila</taxon>
        <taxon>Lymnaeoidea</taxon>
        <taxon>Lymnaeidae</taxon>
        <taxon>Lymnaea</taxon>
    </lineage>
</organism>
<dbReference type="Proteomes" id="UP001497497">
    <property type="component" value="Unassembled WGS sequence"/>
</dbReference>
<evidence type="ECO:0000313" key="1">
    <source>
        <dbReference type="EMBL" id="CAL1546709.1"/>
    </source>
</evidence>
<gene>
    <name evidence="1" type="ORF">GSLYS_00020086001</name>
</gene>
<dbReference type="EMBL" id="CAXITT010000847">
    <property type="protein sequence ID" value="CAL1546709.1"/>
    <property type="molecule type" value="Genomic_DNA"/>
</dbReference>
<reference evidence="1 2" key="1">
    <citation type="submission" date="2024-04" db="EMBL/GenBank/DDBJ databases">
        <authorList>
            <consortium name="Genoscope - CEA"/>
            <person name="William W."/>
        </authorList>
    </citation>
    <scope>NUCLEOTIDE SEQUENCE [LARGE SCALE GENOMIC DNA]</scope>
</reference>
<evidence type="ECO:0008006" key="3">
    <source>
        <dbReference type="Google" id="ProtNLM"/>
    </source>
</evidence>
<accession>A0AAV2IP40</accession>
<name>A0AAV2IP40_LYMST</name>
<comment type="caution">
    <text evidence="1">The sequence shown here is derived from an EMBL/GenBank/DDBJ whole genome shotgun (WGS) entry which is preliminary data.</text>
</comment>
<sequence>MPTVIINWYCVCDKTTGGACQKVTYEAVAPQNTASSPIPCPVVSTLPPTTATTTTTTPATTTTTARRQTPSIPLLSLLDIQLSSKPNGSRIALKRFGASCYMGPLYKPELQVAHFIDCCSVCCAYTSCLGVNFLPASQECDLVFENVTATSSPLLSTMADCSFWKVIYRS</sequence>
<dbReference type="AlphaFoldDB" id="A0AAV2IP40"/>
<keyword evidence="2" id="KW-1185">Reference proteome</keyword>
<protein>
    <recommendedName>
        <fullName evidence="3">Apple domain-containing protein</fullName>
    </recommendedName>
</protein>
<proteinExistence type="predicted"/>
<evidence type="ECO:0000313" key="2">
    <source>
        <dbReference type="Proteomes" id="UP001497497"/>
    </source>
</evidence>